<evidence type="ECO:0000256" key="1">
    <source>
        <dbReference type="ARBA" id="ARBA00012513"/>
    </source>
</evidence>
<organism evidence="10 11">
    <name type="scientific">Plenodomus tracheiphilus IPT5</name>
    <dbReference type="NCBI Taxonomy" id="1408161"/>
    <lineage>
        <taxon>Eukaryota</taxon>
        <taxon>Fungi</taxon>
        <taxon>Dikarya</taxon>
        <taxon>Ascomycota</taxon>
        <taxon>Pezizomycotina</taxon>
        <taxon>Dothideomycetes</taxon>
        <taxon>Pleosporomycetidae</taxon>
        <taxon>Pleosporales</taxon>
        <taxon>Pleosporineae</taxon>
        <taxon>Leptosphaeriaceae</taxon>
        <taxon>Plenodomus</taxon>
    </lineage>
</organism>
<accession>A0A6A7BHX3</accession>
<keyword evidence="3" id="KW-0808">Transferase</keyword>
<evidence type="ECO:0000256" key="3">
    <source>
        <dbReference type="ARBA" id="ARBA00022679"/>
    </source>
</evidence>
<dbReference type="OrthoDB" id="310217at2759"/>
<dbReference type="GO" id="GO:0005524">
    <property type="term" value="F:ATP binding"/>
    <property type="evidence" value="ECO:0007669"/>
    <property type="project" value="UniProtKB-KW"/>
</dbReference>
<dbReference type="GO" id="GO:0004674">
    <property type="term" value="F:protein serine/threonine kinase activity"/>
    <property type="evidence" value="ECO:0007669"/>
    <property type="project" value="UniProtKB-KW"/>
</dbReference>
<evidence type="ECO:0000313" key="10">
    <source>
        <dbReference type="EMBL" id="KAF2854993.1"/>
    </source>
</evidence>
<keyword evidence="6" id="KW-0067">ATP-binding</keyword>
<sequence length="286" mass="32546">NILLTRDKTKTRIIAKLADFGCAISDEWTFQMKNVNMASKASAQTPGYDPPEYPKFSGSSDVWQLALVFVCVCNYQKEPPRSRMYPKGKQWNQVQPAGPHYSWELSRALRSCLVEDPTQRPGALKSWKYITDAYTAIQRSLPADPQPLEIFGRVEHGNKGTRNAVSSNESAQRMLGPDYGYAMADVWSEQAFRRPGPAGHMFSDPEAGRIGRIPHNSMNFLNSRRLPHGLYSDGRYTGEVLYPHGDWFDEEDQYYVQGSGPSMFGVQHQGFFPPLHPRRSRFGRRY</sequence>
<dbReference type="InterPro" id="IPR000719">
    <property type="entry name" value="Prot_kinase_dom"/>
</dbReference>
<dbReference type="EMBL" id="MU006291">
    <property type="protein sequence ID" value="KAF2854993.1"/>
    <property type="molecule type" value="Genomic_DNA"/>
</dbReference>
<evidence type="ECO:0000256" key="4">
    <source>
        <dbReference type="ARBA" id="ARBA00022741"/>
    </source>
</evidence>
<evidence type="ECO:0000256" key="2">
    <source>
        <dbReference type="ARBA" id="ARBA00022527"/>
    </source>
</evidence>
<dbReference type="InterPro" id="IPR050660">
    <property type="entry name" value="NEK_Ser/Thr_kinase"/>
</dbReference>
<evidence type="ECO:0000256" key="7">
    <source>
        <dbReference type="ARBA" id="ARBA00047899"/>
    </source>
</evidence>
<dbReference type="InterPro" id="IPR011009">
    <property type="entry name" value="Kinase-like_dom_sf"/>
</dbReference>
<dbReference type="PANTHER" id="PTHR43671:SF98">
    <property type="entry name" value="SERINE_THREONINE-PROTEIN KINASE NEK11"/>
    <property type="match status" value="1"/>
</dbReference>
<evidence type="ECO:0000259" key="9">
    <source>
        <dbReference type="PROSITE" id="PS50011"/>
    </source>
</evidence>
<dbReference type="GO" id="GO:0005634">
    <property type="term" value="C:nucleus"/>
    <property type="evidence" value="ECO:0007669"/>
    <property type="project" value="TreeGrafter"/>
</dbReference>
<dbReference type="EC" id="2.7.11.1" evidence="1"/>
<proteinExistence type="predicted"/>
<name>A0A6A7BHX3_9PLEO</name>
<reference evidence="10" key="1">
    <citation type="submission" date="2020-01" db="EMBL/GenBank/DDBJ databases">
        <authorList>
            <consortium name="DOE Joint Genome Institute"/>
            <person name="Haridas S."/>
            <person name="Albert R."/>
            <person name="Binder M."/>
            <person name="Bloem J."/>
            <person name="Labutti K."/>
            <person name="Salamov A."/>
            <person name="Andreopoulos B."/>
            <person name="Baker S.E."/>
            <person name="Barry K."/>
            <person name="Bills G."/>
            <person name="Bluhm B.H."/>
            <person name="Cannon C."/>
            <person name="Castanera R."/>
            <person name="Culley D.E."/>
            <person name="Daum C."/>
            <person name="Ezra D."/>
            <person name="Gonzalez J.B."/>
            <person name="Henrissat B."/>
            <person name="Kuo A."/>
            <person name="Liang C."/>
            <person name="Lipzen A."/>
            <person name="Lutzoni F."/>
            <person name="Magnuson J."/>
            <person name="Mondo S."/>
            <person name="Nolan M."/>
            <person name="Ohm R."/>
            <person name="Pangilinan J."/>
            <person name="Park H.-J."/>
            <person name="Ramirez L."/>
            <person name="Alfaro M."/>
            <person name="Sun H."/>
            <person name="Tritt A."/>
            <person name="Yoshinaga Y."/>
            <person name="Zwiers L.-H."/>
            <person name="Turgeon B.G."/>
            <person name="Goodwin S.B."/>
            <person name="Spatafora J.W."/>
            <person name="Crous P.W."/>
            <person name="Grigoriev I.V."/>
        </authorList>
    </citation>
    <scope>NUCLEOTIDE SEQUENCE</scope>
    <source>
        <strain evidence="10">IPT5</strain>
    </source>
</reference>
<keyword evidence="11" id="KW-1185">Reference proteome</keyword>
<keyword evidence="2" id="KW-0723">Serine/threonine-protein kinase</keyword>
<dbReference type="Proteomes" id="UP000799423">
    <property type="component" value="Unassembled WGS sequence"/>
</dbReference>
<feature type="non-terminal residue" evidence="10">
    <location>
        <position position="1"/>
    </location>
</feature>
<dbReference type="PANTHER" id="PTHR43671">
    <property type="entry name" value="SERINE/THREONINE-PROTEIN KINASE NEK"/>
    <property type="match status" value="1"/>
</dbReference>
<protein>
    <recommendedName>
        <fullName evidence="1">non-specific serine/threonine protein kinase</fullName>
        <ecNumber evidence="1">2.7.11.1</ecNumber>
    </recommendedName>
</protein>
<comment type="catalytic activity">
    <reaction evidence="7">
        <text>L-threonyl-[protein] + ATP = O-phospho-L-threonyl-[protein] + ADP + H(+)</text>
        <dbReference type="Rhea" id="RHEA:46608"/>
        <dbReference type="Rhea" id="RHEA-COMP:11060"/>
        <dbReference type="Rhea" id="RHEA-COMP:11605"/>
        <dbReference type="ChEBI" id="CHEBI:15378"/>
        <dbReference type="ChEBI" id="CHEBI:30013"/>
        <dbReference type="ChEBI" id="CHEBI:30616"/>
        <dbReference type="ChEBI" id="CHEBI:61977"/>
        <dbReference type="ChEBI" id="CHEBI:456216"/>
        <dbReference type="EC" id="2.7.11.1"/>
    </reaction>
</comment>
<evidence type="ECO:0000313" key="11">
    <source>
        <dbReference type="Proteomes" id="UP000799423"/>
    </source>
</evidence>
<gene>
    <name evidence="10" type="ORF">T440DRAFT_386124</name>
</gene>
<keyword evidence="5" id="KW-0418">Kinase</keyword>
<keyword evidence="4" id="KW-0547">Nucleotide-binding</keyword>
<dbReference type="Gene3D" id="1.10.510.10">
    <property type="entry name" value="Transferase(Phosphotransferase) domain 1"/>
    <property type="match status" value="1"/>
</dbReference>
<evidence type="ECO:0000256" key="5">
    <source>
        <dbReference type="ARBA" id="ARBA00022777"/>
    </source>
</evidence>
<evidence type="ECO:0000256" key="6">
    <source>
        <dbReference type="ARBA" id="ARBA00022840"/>
    </source>
</evidence>
<comment type="catalytic activity">
    <reaction evidence="8">
        <text>L-seryl-[protein] + ATP = O-phospho-L-seryl-[protein] + ADP + H(+)</text>
        <dbReference type="Rhea" id="RHEA:17989"/>
        <dbReference type="Rhea" id="RHEA-COMP:9863"/>
        <dbReference type="Rhea" id="RHEA-COMP:11604"/>
        <dbReference type="ChEBI" id="CHEBI:15378"/>
        <dbReference type="ChEBI" id="CHEBI:29999"/>
        <dbReference type="ChEBI" id="CHEBI:30616"/>
        <dbReference type="ChEBI" id="CHEBI:83421"/>
        <dbReference type="ChEBI" id="CHEBI:456216"/>
        <dbReference type="EC" id="2.7.11.1"/>
    </reaction>
</comment>
<evidence type="ECO:0000256" key="8">
    <source>
        <dbReference type="ARBA" id="ARBA00048679"/>
    </source>
</evidence>
<feature type="domain" description="Protein kinase" evidence="9">
    <location>
        <begin position="1"/>
        <end position="135"/>
    </location>
</feature>
<dbReference type="AlphaFoldDB" id="A0A6A7BHX3"/>
<dbReference type="PROSITE" id="PS50011">
    <property type="entry name" value="PROTEIN_KINASE_DOM"/>
    <property type="match status" value="1"/>
</dbReference>
<dbReference type="SUPFAM" id="SSF56112">
    <property type="entry name" value="Protein kinase-like (PK-like)"/>
    <property type="match status" value="1"/>
</dbReference>